<feature type="transmembrane region" description="Helical" evidence="5">
    <location>
        <begin position="272"/>
        <end position="292"/>
    </location>
</feature>
<keyword evidence="8" id="KW-1185">Reference proteome</keyword>
<comment type="subcellular location">
    <subcellularLocation>
        <location evidence="1">Membrane</location>
        <topology evidence="1">Multi-pass membrane protein</topology>
    </subcellularLocation>
</comment>
<dbReference type="PANTHER" id="PTHR32322">
    <property type="entry name" value="INNER MEMBRANE TRANSPORTER"/>
    <property type="match status" value="1"/>
</dbReference>
<protein>
    <submittedName>
        <fullName evidence="7">Membrane protein</fullName>
    </submittedName>
</protein>
<sequence>MHLINAMSIPAAYLGVILIWSTTPLAIQWSEVGADFVFPVLVRMAIGLVACTILVRALRIPMPRSHAALNAYVAAGSGIFGAMLLVYWGARYVPSGLIAVLFGLIPLFTGLIGVWLADAERLTPAKLAGIVLGLAGLIVIFGAGAKISTQALPGIAAILGAVAIQAASLVWVKRTGAAVPVLALTTGALTFVVGLLLPLWWALFGHVPQWSVRAGLSTLYLGIFGSVVGFTLYFYVTKHLQAGQVALITLITPVSALLLGQWLNGEQPGLDIWLGTALILVGLGVHQWRLLVSARP</sequence>
<dbReference type="Proteomes" id="UP000321337">
    <property type="component" value="Unassembled WGS sequence"/>
</dbReference>
<evidence type="ECO:0000259" key="6">
    <source>
        <dbReference type="Pfam" id="PF00892"/>
    </source>
</evidence>
<feature type="transmembrane region" description="Helical" evidence="5">
    <location>
        <begin position="214"/>
        <end position="235"/>
    </location>
</feature>
<keyword evidence="2 5" id="KW-0812">Transmembrane</keyword>
<evidence type="ECO:0000256" key="1">
    <source>
        <dbReference type="ARBA" id="ARBA00004141"/>
    </source>
</evidence>
<feature type="transmembrane region" description="Helical" evidence="5">
    <location>
        <begin position="242"/>
        <end position="260"/>
    </location>
</feature>
<gene>
    <name evidence="7" type="primary">pagO</name>
    <name evidence="7" type="ORF">TPL01_00760</name>
</gene>
<feature type="transmembrane region" description="Helical" evidence="5">
    <location>
        <begin position="151"/>
        <end position="172"/>
    </location>
</feature>
<keyword evidence="4 5" id="KW-0472">Membrane</keyword>
<evidence type="ECO:0000313" key="7">
    <source>
        <dbReference type="EMBL" id="GEP28938.1"/>
    </source>
</evidence>
<name>A0A512L385_9PROT</name>
<dbReference type="PANTHER" id="PTHR32322:SF14">
    <property type="entry name" value="PROTEIN PAGO"/>
    <property type="match status" value="1"/>
</dbReference>
<dbReference type="InterPro" id="IPR037185">
    <property type="entry name" value="EmrE-like"/>
</dbReference>
<dbReference type="SUPFAM" id="SSF103481">
    <property type="entry name" value="Multidrug resistance efflux transporter EmrE"/>
    <property type="match status" value="2"/>
</dbReference>
<feature type="domain" description="EamA" evidence="6">
    <location>
        <begin position="14"/>
        <end position="141"/>
    </location>
</feature>
<feature type="transmembrane region" description="Helical" evidence="5">
    <location>
        <begin position="127"/>
        <end position="145"/>
    </location>
</feature>
<comment type="caution">
    <text evidence="7">The sequence shown here is derived from an EMBL/GenBank/DDBJ whole genome shotgun (WGS) entry which is preliminary data.</text>
</comment>
<feature type="transmembrane region" description="Helical" evidence="5">
    <location>
        <begin position="96"/>
        <end position="115"/>
    </location>
</feature>
<dbReference type="GO" id="GO:0016020">
    <property type="term" value="C:membrane"/>
    <property type="evidence" value="ECO:0007669"/>
    <property type="project" value="UniProtKB-SubCell"/>
</dbReference>
<evidence type="ECO:0000313" key="8">
    <source>
        <dbReference type="Proteomes" id="UP000321337"/>
    </source>
</evidence>
<evidence type="ECO:0000256" key="2">
    <source>
        <dbReference type="ARBA" id="ARBA00022692"/>
    </source>
</evidence>
<evidence type="ECO:0000256" key="5">
    <source>
        <dbReference type="SAM" id="Phobius"/>
    </source>
</evidence>
<evidence type="ECO:0000256" key="4">
    <source>
        <dbReference type="ARBA" id="ARBA00023136"/>
    </source>
</evidence>
<feature type="domain" description="EamA" evidence="6">
    <location>
        <begin position="153"/>
        <end position="283"/>
    </location>
</feature>
<organism evidence="7 8">
    <name type="scientific">Sulfuriferula plumbiphila</name>
    <dbReference type="NCBI Taxonomy" id="171865"/>
    <lineage>
        <taxon>Bacteria</taxon>
        <taxon>Pseudomonadati</taxon>
        <taxon>Pseudomonadota</taxon>
        <taxon>Betaproteobacteria</taxon>
        <taxon>Nitrosomonadales</taxon>
        <taxon>Sulfuricellaceae</taxon>
        <taxon>Sulfuriferula</taxon>
    </lineage>
</organism>
<accession>A0A512L385</accession>
<proteinExistence type="predicted"/>
<feature type="transmembrane region" description="Helical" evidence="5">
    <location>
        <begin position="67"/>
        <end position="90"/>
    </location>
</feature>
<feature type="transmembrane region" description="Helical" evidence="5">
    <location>
        <begin position="36"/>
        <end position="55"/>
    </location>
</feature>
<dbReference type="InterPro" id="IPR050638">
    <property type="entry name" value="AA-Vitamin_Transporters"/>
</dbReference>
<evidence type="ECO:0000256" key="3">
    <source>
        <dbReference type="ARBA" id="ARBA00022989"/>
    </source>
</evidence>
<dbReference type="EMBL" id="BKAD01000001">
    <property type="protein sequence ID" value="GEP28938.1"/>
    <property type="molecule type" value="Genomic_DNA"/>
</dbReference>
<dbReference type="InterPro" id="IPR000620">
    <property type="entry name" value="EamA_dom"/>
</dbReference>
<reference evidence="7 8" key="1">
    <citation type="submission" date="2019-07" db="EMBL/GenBank/DDBJ databases">
        <title>Whole genome shotgun sequence of Thiobacillus plumbophilus NBRC 107929.</title>
        <authorList>
            <person name="Hosoyama A."/>
            <person name="Uohara A."/>
            <person name="Ohji S."/>
            <person name="Ichikawa N."/>
        </authorList>
    </citation>
    <scope>NUCLEOTIDE SEQUENCE [LARGE SCALE GENOMIC DNA]</scope>
    <source>
        <strain evidence="7 8">NBRC 107929</strain>
    </source>
</reference>
<dbReference type="AlphaFoldDB" id="A0A512L385"/>
<feature type="transmembrane region" description="Helical" evidence="5">
    <location>
        <begin position="12"/>
        <end position="30"/>
    </location>
</feature>
<keyword evidence="3 5" id="KW-1133">Transmembrane helix</keyword>
<dbReference type="Pfam" id="PF00892">
    <property type="entry name" value="EamA"/>
    <property type="match status" value="2"/>
</dbReference>
<feature type="transmembrane region" description="Helical" evidence="5">
    <location>
        <begin position="179"/>
        <end position="202"/>
    </location>
</feature>